<dbReference type="Proteomes" id="UP000008068">
    <property type="component" value="Unassembled WGS sequence"/>
</dbReference>
<dbReference type="AlphaFoldDB" id="G0NIT0"/>
<dbReference type="InParanoid" id="G0NIT0"/>
<protein>
    <submittedName>
        <fullName evidence="1">Uncharacterized protein</fullName>
    </submittedName>
</protein>
<sequence length="190" mass="21441">MGVSTCKSTPGTSDQLGLFIGVHIDFTEFRIAILSEEWKDVEEKKAITSDHPIEIPKSEVQEPLVDRIARKLKKNILRNEEFRGLRVKKIVISYNEADEVHDTLKVSFQAAIKKKGIRTIDRGQIECMRISTVYYDLIFTGGSPNERLANTGGMYTKAVQWNPLLRFEYVVPACRNKGGGGTGSQNSHRR</sequence>
<name>G0NIT0_CAEBE</name>
<dbReference type="HOGENOM" id="CLU_1429163_0_0_1"/>
<dbReference type="EMBL" id="GL379892">
    <property type="protein sequence ID" value="EGT32020.1"/>
    <property type="molecule type" value="Genomic_DNA"/>
</dbReference>
<proteinExistence type="predicted"/>
<gene>
    <name evidence="1" type="ORF">CAEBREN_25039</name>
</gene>
<evidence type="ECO:0000313" key="2">
    <source>
        <dbReference type="Proteomes" id="UP000008068"/>
    </source>
</evidence>
<evidence type="ECO:0000313" key="1">
    <source>
        <dbReference type="EMBL" id="EGT32020.1"/>
    </source>
</evidence>
<reference evidence="2" key="1">
    <citation type="submission" date="2011-07" db="EMBL/GenBank/DDBJ databases">
        <authorList>
            <consortium name="Caenorhabditis brenneri Sequencing and Analysis Consortium"/>
            <person name="Wilson R.K."/>
        </authorList>
    </citation>
    <scope>NUCLEOTIDE SEQUENCE [LARGE SCALE GENOMIC DNA]</scope>
    <source>
        <strain evidence="2">PB2801</strain>
    </source>
</reference>
<organism evidence="2">
    <name type="scientific">Caenorhabditis brenneri</name>
    <name type="common">Nematode worm</name>
    <dbReference type="NCBI Taxonomy" id="135651"/>
    <lineage>
        <taxon>Eukaryota</taxon>
        <taxon>Metazoa</taxon>
        <taxon>Ecdysozoa</taxon>
        <taxon>Nematoda</taxon>
        <taxon>Chromadorea</taxon>
        <taxon>Rhabditida</taxon>
        <taxon>Rhabditina</taxon>
        <taxon>Rhabditomorpha</taxon>
        <taxon>Rhabditoidea</taxon>
        <taxon>Rhabditidae</taxon>
        <taxon>Peloderinae</taxon>
        <taxon>Caenorhabditis</taxon>
    </lineage>
</organism>
<accession>G0NIT0</accession>
<keyword evidence="2" id="KW-1185">Reference proteome</keyword>